<evidence type="ECO:0000313" key="3">
    <source>
        <dbReference type="Proteomes" id="UP001164459"/>
    </source>
</evidence>
<evidence type="ECO:0000256" key="1">
    <source>
        <dbReference type="SAM" id="MobiDB-lite"/>
    </source>
</evidence>
<organism evidence="2 3">
    <name type="scientific">Nannocystis punicea</name>
    <dbReference type="NCBI Taxonomy" id="2995304"/>
    <lineage>
        <taxon>Bacteria</taxon>
        <taxon>Pseudomonadati</taxon>
        <taxon>Myxococcota</taxon>
        <taxon>Polyangia</taxon>
        <taxon>Nannocystales</taxon>
        <taxon>Nannocystaceae</taxon>
        <taxon>Nannocystis</taxon>
    </lineage>
</organism>
<feature type="compositionally biased region" description="Low complexity" evidence="1">
    <location>
        <begin position="32"/>
        <end position="44"/>
    </location>
</feature>
<evidence type="ECO:0008006" key="4">
    <source>
        <dbReference type="Google" id="ProtNLM"/>
    </source>
</evidence>
<sequence length="414" mass="43076">MRRCWLECAMTVMMASCGPTPGHDTDGGGSSSGSNTGASSGATSEDAPTSGGAPDLPPEGRCGDRVVDPGEACDEGLYGCNECTASCTVAKDPAIEWSVPLAPIVDVIDFDLTQQQRAWVLGWTLEDAPLLLRIEPDKTVATVDLGTLGFVQLFGFHVNGAAVDAVEVGVLGLSADDTWRLVRVGAEGVLGEPLTIPQVHVSSSMAVTSMGVTFARSEDASTLAWSGEVLATFADLRAGFIDAVGDRLVFGTAPVTLVDPDGGNRVETMCEGQSLSTSGKHVVFDATLPWFEEVRMTSCELETAAQVDAIVATGSAEPWVGPRADLVDAAPNGNPLGLWSVCEGTLLVDGCSIPRTVGLGGPGDPQAVEFDECDAPETARLGPDRGVYLIRRSRAGKAFSLVRRGTLPVAPPWG</sequence>
<protein>
    <recommendedName>
        <fullName evidence="4">Myxococcus cysteine-rich repeat-containing protein</fullName>
    </recommendedName>
</protein>
<reference evidence="2" key="1">
    <citation type="submission" date="2022-11" db="EMBL/GenBank/DDBJ databases">
        <title>Minimal conservation of predation-associated metabolite biosynthetic gene clusters underscores biosynthetic potential of Myxococcota including descriptions for ten novel species: Archangium lansinium sp. nov., Myxococcus landrumus sp. nov., Nannocystis bai.</title>
        <authorList>
            <person name="Ahearne A."/>
            <person name="Stevens C."/>
            <person name="Dowd S."/>
        </authorList>
    </citation>
    <scope>NUCLEOTIDE SEQUENCE</scope>
    <source>
        <strain evidence="2">Fl3</strain>
    </source>
</reference>
<feature type="region of interest" description="Disordered" evidence="1">
    <location>
        <begin position="20"/>
        <end position="63"/>
    </location>
</feature>
<evidence type="ECO:0000313" key="2">
    <source>
        <dbReference type="EMBL" id="WAS93449.1"/>
    </source>
</evidence>
<dbReference type="Proteomes" id="UP001164459">
    <property type="component" value="Chromosome"/>
</dbReference>
<accession>A0ABY7H2G1</accession>
<name>A0ABY7H2G1_9BACT</name>
<dbReference type="EMBL" id="CP114040">
    <property type="protein sequence ID" value="WAS93449.1"/>
    <property type="molecule type" value="Genomic_DNA"/>
</dbReference>
<dbReference type="RefSeq" id="WP_269035783.1">
    <property type="nucleotide sequence ID" value="NZ_CP114040.1"/>
</dbReference>
<keyword evidence="3" id="KW-1185">Reference proteome</keyword>
<proteinExistence type="predicted"/>
<gene>
    <name evidence="2" type="ORF">O0S08_45525</name>
</gene>